<dbReference type="GO" id="GO:0006364">
    <property type="term" value="P:rRNA processing"/>
    <property type="evidence" value="ECO:0007669"/>
    <property type="project" value="TreeGrafter"/>
</dbReference>
<sequence length="205" mass="22386">MASTEASKAPNKVYGTFSKMPAISEGARVEKRPLTRRQPPASSKSRIIYVSSRTPFMAVVKRARKQLDDSLKTTDAAPKYASLHSRVEALQRNSGGDADSAAVTLAGTGRAIEKILAVASWFEQEGDCEVEITTGTVGAVDDVVASGDEEDQSRLRKLSCLELRIKLNKTVLHQIYKNKVHGVRVGMRGYAQRPHKTSQSDSIEI</sequence>
<dbReference type="GO" id="GO:0000294">
    <property type="term" value="P:nuclear-transcribed mRNA catabolic process, RNase MRP-dependent"/>
    <property type="evidence" value="ECO:0007669"/>
    <property type="project" value="TreeGrafter"/>
</dbReference>
<proteinExistence type="predicted"/>
<dbReference type="PANTHER" id="PTHR28256">
    <property type="entry name" value="RIBONUCLEASES P/MRP PROTEIN SUBUNIT POP7"/>
    <property type="match status" value="1"/>
</dbReference>
<dbReference type="Pfam" id="PF12328">
    <property type="entry name" value="Rpp20"/>
    <property type="match status" value="1"/>
</dbReference>
<evidence type="ECO:0000256" key="3">
    <source>
        <dbReference type="SAM" id="MobiDB-lite"/>
    </source>
</evidence>
<dbReference type="InterPro" id="IPR014612">
    <property type="entry name" value="Pop7/Rpp20"/>
</dbReference>
<dbReference type="GO" id="GO:0004526">
    <property type="term" value="F:ribonuclease P activity"/>
    <property type="evidence" value="ECO:0007669"/>
    <property type="project" value="TreeGrafter"/>
</dbReference>
<evidence type="ECO:0000313" key="4">
    <source>
        <dbReference type="EMBL" id="KAG7432200.1"/>
    </source>
</evidence>
<protein>
    <submittedName>
        <fullName evidence="4">Ribonucleases P/MRP protein subunit POP7</fullName>
    </submittedName>
</protein>
<gene>
    <name evidence="4" type="primary">POP7</name>
    <name evidence="4" type="ORF">Forpi1262_v006043</name>
</gene>
<evidence type="ECO:0000313" key="5">
    <source>
        <dbReference type="Proteomes" id="UP000693942"/>
    </source>
</evidence>
<reference evidence="4" key="1">
    <citation type="submission" date="2021-04" db="EMBL/GenBank/DDBJ databases">
        <title>First draft genome resource for Brassicaceae pathogens Fusarium oxysporum f. sp. raphani and Fusarium oxysporum f. sp. rapae.</title>
        <authorList>
            <person name="Asai S."/>
        </authorList>
    </citation>
    <scope>NUCLEOTIDE SEQUENCE</scope>
    <source>
        <strain evidence="4">Tf1262</strain>
    </source>
</reference>
<dbReference type="GO" id="GO:0034965">
    <property type="term" value="P:intronic box C/D snoRNA processing"/>
    <property type="evidence" value="ECO:0007669"/>
    <property type="project" value="TreeGrafter"/>
</dbReference>
<dbReference type="EMBL" id="JAELUR010000004">
    <property type="protein sequence ID" value="KAG7432200.1"/>
    <property type="molecule type" value="Genomic_DNA"/>
</dbReference>
<comment type="subcellular location">
    <subcellularLocation>
        <location evidence="1">Nucleus</location>
    </subcellularLocation>
</comment>
<evidence type="ECO:0000256" key="1">
    <source>
        <dbReference type="ARBA" id="ARBA00004123"/>
    </source>
</evidence>
<dbReference type="PANTHER" id="PTHR28256:SF1">
    <property type="entry name" value="RIBONUCLEASES P_MRP PROTEIN SUBUNIT POP7"/>
    <property type="match status" value="1"/>
</dbReference>
<name>A0A8J5U7G6_FUSOX</name>
<dbReference type="GO" id="GO:0003723">
    <property type="term" value="F:RNA binding"/>
    <property type="evidence" value="ECO:0007669"/>
    <property type="project" value="TreeGrafter"/>
</dbReference>
<dbReference type="GO" id="GO:0001682">
    <property type="term" value="P:tRNA 5'-leader removal"/>
    <property type="evidence" value="ECO:0007669"/>
    <property type="project" value="InterPro"/>
</dbReference>
<dbReference type="InterPro" id="IPR020241">
    <property type="entry name" value="RNase_P/MRP_Pop7_fungi"/>
</dbReference>
<dbReference type="GO" id="GO:0000172">
    <property type="term" value="C:ribonuclease MRP complex"/>
    <property type="evidence" value="ECO:0007669"/>
    <property type="project" value="InterPro"/>
</dbReference>
<comment type="caution">
    <text evidence="4">The sequence shown here is derived from an EMBL/GenBank/DDBJ whole genome shotgun (WGS) entry which is preliminary data.</text>
</comment>
<organism evidence="4 5">
    <name type="scientific">Fusarium oxysporum f. sp. raphani</name>
    <dbReference type="NCBI Taxonomy" id="96318"/>
    <lineage>
        <taxon>Eukaryota</taxon>
        <taxon>Fungi</taxon>
        <taxon>Dikarya</taxon>
        <taxon>Ascomycota</taxon>
        <taxon>Pezizomycotina</taxon>
        <taxon>Sordariomycetes</taxon>
        <taxon>Hypocreomycetidae</taxon>
        <taxon>Hypocreales</taxon>
        <taxon>Nectriaceae</taxon>
        <taxon>Fusarium</taxon>
        <taxon>Fusarium oxysporum species complex</taxon>
    </lineage>
</organism>
<dbReference type="GO" id="GO:0005655">
    <property type="term" value="C:nucleolar ribonuclease P complex"/>
    <property type="evidence" value="ECO:0007669"/>
    <property type="project" value="InterPro"/>
</dbReference>
<dbReference type="AlphaFoldDB" id="A0A8J5U7G6"/>
<evidence type="ECO:0000256" key="2">
    <source>
        <dbReference type="ARBA" id="ARBA00023242"/>
    </source>
</evidence>
<keyword evidence="2" id="KW-0539">Nucleus</keyword>
<accession>A0A8J5U7G6</accession>
<dbReference type="GO" id="GO:0000171">
    <property type="term" value="F:ribonuclease MRP activity"/>
    <property type="evidence" value="ECO:0007669"/>
    <property type="project" value="TreeGrafter"/>
</dbReference>
<dbReference type="Proteomes" id="UP000693942">
    <property type="component" value="Unassembled WGS sequence"/>
</dbReference>
<feature type="region of interest" description="Disordered" evidence="3">
    <location>
        <begin position="24"/>
        <end position="43"/>
    </location>
</feature>